<reference evidence="2 3" key="1">
    <citation type="submission" date="2019-02" db="EMBL/GenBank/DDBJ databases">
        <title>Draft Genome Sequence of Streptomyces sp. AM-2504, identified by 16S rRNA comparative analysis as a Streptomyces Kasugaensis strain.</title>
        <authorList>
            <person name="Napolioni V."/>
            <person name="Giuliodori A.M."/>
            <person name="Spurio R."/>
            <person name="Fabbretti A."/>
        </authorList>
    </citation>
    <scope>NUCLEOTIDE SEQUENCE [LARGE SCALE GENOMIC DNA]</scope>
    <source>
        <strain evidence="2 3">AM-2504</strain>
    </source>
</reference>
<feature type="chain" id="PRO_5020777212" evidence="1">
    <location>
        <begin position="26"/>
        <end position="143"/>
    </location>
</feature>
<dbReference type="Proteomes" id="UP000292452">
    <property type="component" value="Unassembled WGS sequence"/>
</dbReference>
<evidence type="ECO:0000256" key="1">
    <source>
        <dbReference type="SAM" id="SignalP"/>
    </source>
</evidence>
<organism evidence="2 3">
    <name type="scientific">Streptomyces kasugaensis</name>
    <dbReference type="NCBI Taxonomy" id="1946"/>
    <lineage>
        <taxon>Bacteria</taxon>
        <taxon>Bacillati</taxon>
        <taxon>Actinomycetota</taxon>
        <taxon>Actinomycetes</taxon>
        <taxon>Kitasatosporales</taxon>
        <taxon>Streptomycetaceae</taxon>
        <taxon>Streptomyces</taxon>
    </lineage>
</organism>
<keyword evidence="3" id="KW-1185">Reference proteome</keyword>
<name>A0A4Q9I3U6_STRKA</name>
<dbReference type="RefSeq" id="WP_131121767.1">
    <property type="nucleotide sequence ID" value="NZ_SIXH01000001.1"/>
</dbReference>
<evidence type="ECO:0000313" key="2">
    <source>
        <dbReference type="EMBL" id="TBO61649.1"/>
    </source>
</evidence>
<gene>
    <name evidence="2" type="ORF">EYS09_00220</name>
</gene>
<dbReference type="EMBL" id="SIXH01000001">
    <property type="protein sequence ID" value="TBO61649.1"/>
    <property type="molecule type" value="Genomic_DNA"/>
</dbReference>
<comment type="caution">
    <text evidence="2">The sequence shown here is derived from an EMBL/GenBank/DDBJ whole genome shotgun (WGS) entry which is preliminary data.</text>
</comment>
<dbReference type="Gene3D" id="2.60.40.2880">
    <property type="entry name" value="MmpS1-5, C-terminal soluble domain"/>
    <property type="match status" value="1"/>
</dbReference>
<feature type="signal peptide" evidence="1">
    <location>
        <begin position="1"/>
        <end position="25"/>
    </location>
</feature>
<sequence>MSRRKSGFGCGALTVVAALVVLASAYTQRDALTGKAWNVTYRAVGSKTEPVSVTYQDTQSRYLWGDRSLKEHVEKDVRTGWSREVILAADRQAKITVTPAPGATARCQILLDGKKPLAESSSPAPGQPAVCIADLKGSKNLWE</sequence>
<proteinExistence type="predicted"/>
<evidence type="ECO:0000313" key="3">
    <source>
        <dbReference type="Proteomes" id="UP000292452"/>
    </source>
</evidence>
<dbReference type="AlphaFoldDB" id="A0A4Q9I3U6"/>
<keyword evidence="1" id="KW-0732">Signal</keyword>
<dbReference type="InterPro" id="IPR038468">
    <property type="entry name" value="MmpS_C"/>
</dbReference>
<protein>
    <submittedName>
        <fullName evidence="2">Uncharacterized protein</fullName>
    </submittedName>
</protein>
<accession>A0A4Q9I3U6</accession>